<evidence type="ECO:0000313" key="2">
    <source>
        <dbReference type="Proteomes" id="UP000008701"/>
    </source>
</evidence>
<dbReference type="KEGG" id="cph:Cpha266_2056"/>
<evidence type="ECO:0000313" key="1">
    <source>
        <dbReference type="EMBL" id="ABL66068.1"/>
    </source>
</evidence>
<organism evidence="1 2">
    <name type="scientific">Chlorobium phaeobacteroides (strain DSM 266 / SMG 266 / 2430)</name>
    <dbReference type="NCBI Taxonomy" id="290317"/>
    <lineage>
        <taxon>Bacteria</taxon>
        <taxon>Pseudomonadati</taxon>
        <taxon>Chlorobiota</taxon>
        <taxon>Chlorobiia</taxon>
        <taxon>Chlorobiales</taxon>
        <taxon>Chlorobiaceae</taxon>
        <taxon>Chlorobium/Pelodictyon group</taxon>
        <taxon>Chlorobium</taxon>
    </lineage>
</organism>
<dbReference type="HOGENOM" id="CLU_163901_0_0_10"/>
<dbReference type="OrthoDB" id="1550880at2"/>
<accession>A1BI41</accession>
<gene>
    <name evidence="1" type="ordered locus">Cpha266_2056</name>
</gene>
<dbReference type="eggNOG" id="ENOG503333K">
    <property type="taxonomic scope" value="Bacteria"/>
</dbReference>
<protein>
    <submittedName>
        <fullName evidence="1">Uncharacterized protein</fullName>
    </submittedName>
</protein>
<dbReference type="EMBL" id="CP000492">
    <property type="protein sequence ID" value="ABL66068.1"/>
    <property type="molecule type" value="Genomic_DNA"/>
</dbReference>
<sequence>MKTLPVTPEMLQVARRVVWFREPEDELADPVHFLAHVMTYGTVDDLQMLQGIAGKNEFSEVLENPPPGVFDARSWAYWNLKCGRQPAPPLPIRIL</sequence>
<name>A1BI41_CHLPD</name>
<keyword evidence="2" id="KW-1185">Reference proteome</keyword>
<proteinExistence type="predicted"/>
<dbReference type="AlphaFoldDB" id="A1BI41"/>
<dbReference type="RefSeq" id="WP_011745870.1">
    <property type="nucleotide sequence ID" value="NC_008639.1"/>
</dbReference>
<reference evidence="1 2" key="1">
    <citation type="submission" date="2006-12" db="EMBL/GenBank/DDBJ databases">
        <title>Complete sequence of Chlorobium phaeobacteroides DSM 266.</title>
        <authorList>
            <consortium name="US DOE Joint Genome Institute"/>
            <person name="Copeland A."/>
            <person name="Lucas S."/>
            <person name="Lapidus A."/>
            <person name="Barry K."/>
            <person name="Detter J.C."/>
            <person name="Glavina del Rio T."/>
            <person name="Hammon N."/>
            <person name="Israni S."/>
            <person name="Pitluck S."/>
            <person name="Goltsman E."/>
            <person name="Schmutz J."/>
            <person name="Larimer F."/>
            <person name="Land M."/>
            <person name="Hauser L."/>
            <person name="Mikhailova N."/>
            <person name="Li T."/>
            <person name="Overmann J."/>
            <person name="Bryant D.A."/>
            <person name="Richardson P."/>
        </authorList>
    </citation>
    <scope>NUCLEOTIDE SEQUENCE [LARGE SCALE GENOMIC DNA]</scope>
    <source>
        <strain evidence="1 2">DSM 266</strain>
    </source>
</reference>
<dbReference type="Proteomes" id="UP000008701">
    <property type="component" value="Chromosome"/>
</dbReference>